<name>A0A1J7BMP2_FLAJO</name>
<dbReference type="OrthoDB" id="1247310at2"/>
<dbReference type="InterPro" id="IPR050149">
    <property type="entry name" value="Collagen_superfamily"/>
</dbReference>
<dbReference type="PANTHER" id="PTHR24023">
    <property type="entry name" value="COLLAGEN ALPHA"/>
    <property type="match status" value="1"/>
</dbReference>
<dbReference type="GO" id="GO:0005615">
    <property type="term" value="C:extracellular space"/>
    <property type="evidence" value="ECO:0007669"/>
    <property type="project" value="TreeGrafter"/>
</dbReference>
<dbReference type="AlphaFoldDB" id="A0A1J7BMP2"/>
<dbReference type="Gene3D" id="1.20.5.320">
    <property type="entry name" value="6-Phosphogluconate Dehydrogenase, domain 3"/>
    <property type="match status" value="1"/>
</dbReference>
<gene>
    <name evidence="1" type="ORF">BKM63_21430</name>
</gene>
<dbReference type="InterPro" id="IPR008160">
    <property type="entry name" value="Collagen"/>
</dbReference>
<sequence length="659" mass="67651">MKKYYSLLLFLGAGFCCYGQVGVGTLLPNASSQLDIVAENKGILIPRISLTSTIDTTTIISGNVNSLLVFNTQTIADITPGYYYWYVNKWYRMGSGTETITTLVDNGNGTITYTNESGVPVTVKVPKGDKGDAGVVGVEGMPGTSGMPGIPGSGAAGDPGAGTTIVTNDSGTWVYNPTANTWTNIKGPKGDTGVAGPQGIQGIQGLKGDVGEAGPTGAPGVAGDTGPTGVPGIAGQTGPQGPAGPQGIQGLTGPIGPIGPAGTSTPQTITHTLNSSGNILTSTVNSESPTASIINTNVLSLNSNNELVSTINGVASTGTVSLTATEVDGVIGNEVTNATINGGLIRAGTGTLANPYTLGFTPGISNGDMMIWDGTTSAWAPKPAQNIYTANGSLNSARTLTHNSYPLTFEGSLERTIFSSGGTLSHEGITGAANFSLISADLDTNGAKSRLIIQAFSENVVNVTAYGDTRGLNFITNNNTTSAPIKFMTTPGGSANNAEDRMIITGEGNIGIGTDAPLEKLDIHDGNVSIRTINLNAGSAADKIVVADADGVLKTVNAVMPKFFYMPSIVFNVSTITAGLTKDLHQEYVNQFGTPQVSSSGASGSIPTLDATALEYYITYYDTALFENVSIDANGVLTYDVKSTNTTGYSFMNIVFSIK</sequence>
<evidence type="ECO:0000313" key="1">
    <source>
        <dbReference type="EMBL" id="OIV39967.1"/>
    </source>
</evidence>
<accession>A0A1J7BMP2</accession>
<dbReference type="EMBL" id="MLFK01000011">
    <property type="protein sequence ID" value="OIV39967.1"/>
    <property type="molecule type" value="Genomic_DNA"/>
</dbReference>
<keyword evidence="2" id="KW-1185">Reference proteome</keyword>
<comment type="caution">
    <text evidence="1">The sequence shown here is derived from an EMBL/GenBank/DDBJ whole genome shotgun (WGS) entry which is preliminary data.</text>
</comment>
<dbReference type="GO" id="GO:0031012">
    <property type="term" value="C:extracellular matrix"/>
    <property type="evidence" value="ECO:0007669"/>
    <property type="project" value="TreeGrafter"/>
</dbReference>
<evidence type="ECO:0000313" key="2">
    <source>
        <dbReference type="Proteomes" id="UP000182826"/>
    </source>
</evidence>
<reference evidence="1 2" key="1">
    <citation type="submission" date="2016-10" db="EMBL/GenBank/DDBJ databases">
        <title>Draft Genome Sequence of Rhizobacteria Flavobacterium johnsoniae CI04.</title>
        <authorList>
            <person name="Bravo J.I."/>
            <person name="Lozano G.L."/>
            <person name="Handelsman J."/>
        </authorList>
    </citation>
    <scope>NUCLEOTIDE SEQUENCE [LARGE SCALE GENOMIC DNA]</scope>
    <source>
        <strain evidence="1 2">CI04</strain>
    </source>
</reference>
<dbReference type="Proteomes" id="UP000182826">
    <property type="component" value="Unassembled WGS sequence"/>
</dbReference>
<dbReference type="Pfam" id="PF01391">
    <property type="entry name" value="Collagen"/>
    <property type="match status" value="1"/>
</dbReference>
<dbReference type="PANTHER" id="PTHR24023:SF1082">
    <property type="entry name" value="COLLAGEN TRIPLE HELIX REPEAT"/>
    <property type="match status" value="1"/>
</dbReference>
<evidence type="ECO:0008006" key="3">
    <source>
        <dbReference type="Google" id="ProtNLM"/>
    </source>
</evidence>
<organism evidence="1 2">
    <name type="scientific">Flavobacterium johnsoniae</name>
    <name type="common">Cytophaga johnsonae</name>
    <dbReference type="NCBI Taxonomy" id="986"/>
    <lineage>
        <taxon>Bacteria</taxon>
        <taxon>Pseudomonadati</taxon>
        <taxon>Bacteroidota</taxon>
        <taxon>Flavobacteriia</taxon>
        <taxon>Flavobacteriales</taxon>
        <taxon>Flavobacteriaceae</taxon>
        <taxon>Flavobacterium</taxon>
    </lineage>
</organism>
<protein>
    <recommendedName>
        <fullName evidence="3">Collagen triple helix repeat protein</fullName>
    </recommendedName>
</protein>
<proteinExistence type="predicted"/>